<name>A0A8K1G0T6_9PASS</name>
<keyword evidence="2" id="KW-0472">Membrane</keyword>
<feature type="compositionally biased region" description="Acidic residues" evidence="1">
    <location>
        <begin position="96"/>
        <end position="105"/>
    </location>
</feature>
<gene>
    <name evidence="4" type="ORF">HGM15179_017461</name>
</gene>
<organism evidence="4 5">
    <name type="scientific">Zosterops borbonicus</name>
    <dbReference type="NCBI Taxonomy" id="364589"/>
    <lineage>
        <taxon>Eukaryota</taxon>
        <taxon>Metazoa</taxon>
        <taxon>Chordata</taxon>
        <taxon>Craniata</taxon>
        <taxon>Vertebrata</taxon>
        <taxon>Euteleostomi</taxon>
        <taxon>Archelosauria</taxon>
        <taxon>Archosauria</taxon>
        <taxon>Dinosauria</taxon>
        <taxon>Saurischia</taxon>
        <taxon>Theropoda</taxon>
        <taxon>Coelurosauria</taxon>
        <taxon>Aves</taxon>
        <taxon>Neognathae</taxon>
        <taxon>Neoaves</taxon>
        <taxon>Telluraves</taxon>
        <taxon>Australaves</taxon>
        <taxon>Passeriformes</taxon>
        <taxon>Sylvioidea</taxon>
        <taxon>Zosteropidae</taxon>
        <taxon>Zosterops</taxon>
    </lineage>
</organism>
<sequence length="120" mass="12662">MRAAGLLLLLLLALPQHPRAGSRCPGEAPPGGHNETLGTGVGTARTPDVAALVAVGGWLGAVLVCVGRFVRRSREETRLHLQHLRALPCAAWPHPEEEEEEEELELLSGGTGSQPGRPQG</sequence>
<keyword evidence="2" id="KW-0812">Transmembrane</keyword>
<keyword evidence="3" id="KW-0732">Signal</keyword>
<comment type="caution">
    <text evidence="4">The sequence shown here is derived from an EMBL/GenBank/DDBJ whole genome shotgun (WGS) entry which is preliminary data.</text>
</comment>
<dbReference type="OrthoDB" id="9222338at2759"/>
<protein>
    <submittedName>
        <fullName evidence="4">Uncharacterized protein</fullName>
    </submittedName>
</protein>
<evidence type="ECO:0000313" key="4">
    <source>
        <dbReference type="EMBL" id="TRZ09651.1"/>
    </source>
</evidence>
<feature type="signal peptide" evidence="3">
    <location>
        <begin position="1"/>
        <end position="20"/>
    </location>
</feature>
<evidence type="ECO:0000313" key="5">
    <source>
        <dbReference type="Proteomes" id="UP000796761"/>
    </source>
</evidence>
<feature type="region of interest" description="Disordered" evidence="1">
    <location>
        <begin position="91"/>
        <end position="120"/>
    </location>
</feature>
<dbReference type="EMBL" id="SWJQ01001025">
    <property type="protein sequence ID" value="TRZ09651.1"/>
    <property type="molecule type" value="Genomic_DNA"/>
</dbReference>
<proteinExistence type="predicted"/>
<feature type="transmembrane region" description="Helical" evidence="2">
    <location>
        <begin position="50"/>
        <end position="70"/>
    </location>
</feature>
<feature type="chain" id="PRO_5035446905" evidence="3">
    <location>
        <begin position="21"/>
        <end position="120"/>
    </location>
</feature>
<dbReference type="Proteomes" id="UP000796761">
    <property type="component" value="Unassembled WGS sequence"/>
</dbReference>
<dbReference type="AlphaFoldDB" id="A0A8K1G0T6"/>
<reference evidence="4" key="1">
    <citation type="submission" date="2019-04" db="EMBL/GenBank/DDBJ databases">
        <title>Genome assembly of Zosterops borbonicus 15179.</title>
        <authorList>
            <person name="Leroy T."/>
            <person name="Anselmetti Y."/>
            <person name="Tilak M.-K."/>
            <person name="Nabholz B."/>
        </authorList>
    </citation>
    <scope>NUCLEOTIDE SEQUENCE</scope>
    <source>
        <strain evidence="4">HGM_15179</strain>
        <tissue evidence="4">Muscle</tissue>
    </source>
</reference>
<evidence type="ECO:0000256" key="3">
    <source>
        <dbReference type="SAM" id="SignalP"/>
    </source>
</evidence>
<feature type="compositionally biased region" description="Gly residues" evidence="1">
    <location>
        <begin position="109"/>
        <end position="120"/>
    </location>
</feature>
<feature type="region of interest" description="Disordered" evidence="1">
    <location>
        <begin position="20"/>
        <end position="39"/>
    </location>
</feature>
<evidence type="ECO:0000256" key="2">
    <source>
        <dbReference type="SAM" id="Phobius"/>
    </source>
</evidence>
<accession>A0A8K1G0T6</accession>
<keyword evidence="2" id="KW-1133">Transmembrane helix</keyword>
<keyword evidence="5" id="KW-1185">Reference proteome</keyword>
<evidence type="ECO:0000256" key="1">
    <source>
        <dbReference type="SAM" id="MobiDB-lite"/>
    </source>
</evidence>